<sequence length="319" mass="35533">MTTIRDVAKLAGVSVATVSRILNNKNNVTEKTRQKVEQAIKQTNYSPNQVARNLYKKRSKMIGIIVPYLENSFYAEIIDGIQKILQPAGYTALISFGAESDNDKYKQFIQNFEQNNIDGIITSAFDISLDNTITVPLVMYDSANIDDNIVRIASDNISGGKSCVELLGNNTRHVLIQHMSLSLPTVRERIEATIKELNHRKINYTLMEVGNPRISDDAKKAISFSPNYDAIITVNDLYAAEILKIANERNISVPQDIQIVGYDNNPISSYTNPAISTVDQHPEEIGETAANRLLKLIRGDTSSMNSITPITKIKRQSTN</sequence>
<evidence type="ECO:0000313" key="8">
    <source>
        <dbReference type="Proteomes" id="UP001519292"/>
    </source>
</evidence>
<accession>A0ABS4MGK3</accession>
<dbReference type="SMART" id="SM00354">
    <property type="entry name" value="HTH_LACI"/>
    <property type="match status" value="1"/>
</dbReference>
<dbReference type="CDD" id="cd01392">
    <property type="entry name" value="HTH_LacI"/>
    <property type="match status" value="1"/>
</dbReference>
<keyword evidence="2" id="KW-0805">Transcription regulation</keyword>
<keyword evidence="8" id="KW-1185">Reference proteome</keyword>
<protein>
    <submittedName>
        <fullName evidence="7">LacI family transcriptional regulator</fullName>
    </submittedName>
</protein>
<dbReference type="Gene3D" id="3.40.50.2300">
    <property type="match status" value="2"/>
</dbReference>
<feature type="domain" description="HTH cro/C1-type" evidence="6">
    <location>
        <begin position="3"/>
        <end position="46"/>
    </location>
</feature>
<organism evidence="7 8">
    <name type="scientific">Lactobacillus colini</name>
    <dbReference type="NCBI Taxonomy" id="1819254"/>
    <lineage>
        <taxon>Bacteria</taxon>
        <taxon>Bacillati</taxon>
        <taxon>Bacillota</taxon>
        <taxon>Bacilli</taxon>
        <taxon>Lactobacillales</taxon>
        <taxon>Lactobacillaceae</taxon>
        <taxon>Lactobacillus</taxon>
    </lineage>
</organism>
<evidence type="ECO:0000256" key="4">
    <source>
        <dbReference type="ARBA" id="ARBA00023163"/>
    </source>
</evidence>
<dbReference type="Pfam" id="PF13377">
    <property type="entry name" value="Peripla_BP_3"/>
    <property type="match status" value="1"/>
</dbReference>
<dbReference type="InterPro" id="IPR046335">
    <property type="entry name" value="LacI/GalR-like_sensor"/>
</dbReference>
<keyword evidence="1" id="KW-0678">Repressor</keyword>
<dbReference type="SUPFAM" id="SSF47413">
    <property type="entry name" value="lambda repressor-like DNA-binding domains"/>
    <property type="match status" value="1"/>
</dbReference>
<reference evidence="7 8" key="1">
    <citation type="submission" date="2021-03" db="EMBL/GenBank/DDBJ databases">
        <title>Genomic Encyclopedia of Type Strains, Phase IV (KMG-IV): sequencing the most valuable type-strain genomes for metagenomic binning, comparative biology and taxonomic classification.</title>
        <authorList>
            <person name="Goeker M."/>
        </authorList>
    </citation>
    <scope>NUCLEOTIDE SEQUENCE [LARGE SCALE GENOMIC DNA]</scope>
    <source>
        <strain evidence="7 8">DSM 101872</strain>
    </source>
</reference>
<evidence type="ECO:0000259" key="5">
    <source>
        <dbReference type="PROSITE" id="PS50932"/>
    </source>
</evidence>
<dbReference type="Gene3D" id="1.10.260.40">
    <property type="entry name" value="lambda repressor-like DNA-binding domains"/>
    <property type="match status" value="1"/>
</dbReference>
<dbReference type="Pfam" id="PF00356">
    <property type="entry name" value="LacI"/>
    <property type="match status" value="1"/>
</dbReference>
<feature type="domain" description="HTH lacI-type" evidence="5">
    <location>
        <begin position="2"/>
        <end position="56"/>
    </location>
</feature>
<dbReference type="InterPro" id="IPR001387">
    <property type="entry name" value="Cro/C1-type_HTH"/>
</dbReference>
<comment type="caution">
    <text evidence="7">The sequence shown here is derived from an EMBL/GenBank/DDBJ whole genome shotgun (WGS) entry which is preliminary data.</text>
</comment>
<evidence type="ECO:0000256" key="3">
    <source>
        <dbReference type="ARBA" id="ARBA00023125"/>
    </source>
</evidence>
<evidence type="ECO:0000259" key="6">
    <source>
        <dbReference type="PROSITE" id="PS50943"/>
    </source>
</evidence>
<dbReference type="InterPro" id="IPR010982">
    <property type="entry name" value="Lambda_DNA-bd_dom_sf"/>
</dbReference>
<name>A0ABS4MGK3_9LACO</name>
<keyword evidence="3" id="KW-0238">DNA-binding</keyword>
<dbReference type="PANTHER" id="PTHR30146">
    <property type="entry name" value="LACI-RELATED TRANSCRIPTIONAL REPRESSOR"/>
    <property type="match status" value="1"/>
</dbReference>
<dbReference type="RefSeq" id="WP_209687191.1">
    <property type="nucleotide sequence ID" value="NZ_JAGGLU010000010.1"/>
</dbReference>
<dbReference type="SUPFAM" id="SSF53822">
    <property type="entry name" value="Periplasmic binding protein-like I"/>
    <property type="match status" value="1"/>
</dbReference>
<dbReference type="InterPro" id="IPR000843">
    <property type="entry name" value="HTH_LacI"/>
</dbReference>
<dbReference type="PROSITE" id="PS50943">
    <property type="entry name" value="HTH_CROC1"/>
    <property type="match status" value="1"/>
</dbReference>
<evidence type="ECO:0000256" key="2">
    <source>
        <dbReference type="ARBA" id="ARBA00023015"/>
    </source>
</evidence>
<evidence type="ECO:0000313" key="7">
    <source>
        <dbReference type="EMBL" id="MBP2058457.1"/>
    </source>
</evidence>
<dbReference type="PRINTS" id="PR00036">
    <property type="entry name" value="HTHLACI"/>
</dbReference>
<dbReference type="PROSITE" id="PS00356">
    <property type="entry name" value="HTH_LACI_1"/>
    <property type="match status" value="1"/>
</dbReference>
<gene>
    <name evidence="7" type="ORF">J2Z60_001642</name>
</gene>
<dbReference type="Proteomes" id="UP001519292">
    <property type="component" value="Unassembled WGS sequence"/>
</dbReference>
<dbReference type="PROSITE" id="PS50932">
    <property type="entry name" value="HTH_LACI_2"/>
    <property type="match status" value="1"/>
</dbReference>
<dbReference type="EMBL" id="JAGGLU010000010">
    <property type="protein sequence ID" value="MBP2058457.1"/>
    <property type="molecule type" value="Genomic_DNA"/>
</dbReference>
<dbReference type="InterPro" id="IPR028082">
    <property type="entry name" value="Peripla_BP_I"/>
</dbReference>
<proteinExistence type="predicted"/>
<evidence type="ECO:0000256" key="1">
    <source>
        <dbReference type="ARBA" id="ARBA00022491"/>
    </source>
</evidence>
<dbReference type="PANTHER" id="PTHR30146:SF95">
    <property type="entry name" value="RIBOSE OPERON REPRESSOR"/>
    <property type="match status" value="1"/>
</dbReference>
<keyword evidence="4" id="KW-0804">Transcription</keyword>